<proteinExistence type="predicted"/>
<organism evidence="1">
    <name type="scientific">Anguilla anguilla</name>
    <name type="common">European freshwater eel</name>
    <name type="synonym">Muraena anguilla</name>
    <dbReference type="NCBI Taxonomy" id="7936"/>
    <lineage>
        <taxon>Eukaryota</taxon>
        <taxon>Metazoa</taxon>
        <taxon>Chordata</taxon>
        <taxon>Craniata</taxon>
        <taxon>Vertebrata</taxon>
        <taxon>Euteleostomi</taxon>
        <taxon>Actinopterygii</taxon>
        <taxon>Neopterygii</taxon>
        <taxon>Teleostei</taxon>
        <taxon>Anguilliformes</taxon>
        <taxon>Anguillidae</taxon>
        <taxon>Anguilla</taxon>
    </lineage>
</organism>
<evidence type="ECO:0000313" key="1">
    <source>
        <dbReference type="EMBL" id="JAH40646.1"/>
    </source>
</evidence>
<reference evidence="1" key="2">
    <citation type="journal article" date="2015" name="Fish Shellfish Immunol.">
        <title>Early steps in the European eel (Anguilla anguilla)-Vibrio vulnificus interaction in the gills: Role of the RtxA13 toxin.</title>
        <authorList>
            <person name="Callol A."/>
            <person name="Pajuelo D."/>
            <person name="Ebbesson L."/>
            <person name="Teles M."/>
            <person name="MacKenzie S."/>
            <person name="Amaro C."/>
        </authorList>
    </citation>
    <scope>NUCLEOTIDE SEQUENCE</scope>
</reference>
<protein>
    <submittedName>
        <fullName evidence="1">Uncharacterized protein</fullName>
    </submittedName>
</protein>
<dbReference type="EMBL" id="GBXM01067931">
    <property type="protein sequence ID" value="JAH40646.1"/>
    <property type="molecule type" value="Transcribed_RNA"/>
</dbReference>
<accession>A0A0E9SH74</accession>
<name>A0A0E9SH74_ANGAN</name>
<reference evidence="1" key="1">
    <citation type="submission" date="2014-11" db="EMBL/GenBank/DDBJ databases">
        <authorList>
            <person name="Amaro Gonzalez C."/>
        </authorList>
    </citation>
    <scope>NUCLEOTIDE SEQUENCE</scope>
</reference>
<dbReference type="AlphaFoldDB" id="A0A0E9SH74"/>
<sequence length="22" mass="2470">MLITIFFDCSFIPLVGVLITNI</sequence>